<keyword evidence="2" id="KW-0804">Transcription</keyword>
<keyword evidence="1" id="KW-0805">Transcription regulation</keyword>
<evidence type="ECO:0000256" key="2">
    <source>
        <dbReference type="ARBA" id="ARBA00023163"/>
    </source>
</evidence>
<evidence type="ECO:0000313" key="5">
    <source>
        <dbReference type="Proteomes" id="UP000280668"/>
    </source>
</evidence>
<dbReference type="AlphaFoldDB" id="A0A3N2BB80"/>
<feature type="transmembrane region" description="Helical" evidence="3">
    <location>
        <begin position="91"/>
        <end position="113"/>
    </location>
</feature>
<gene>
    <name evidence="4" type="ORF">EDD31_0863</name>
</gene>
<name>A0A3N2BB80_9MICO</name>
<evidence type="ECO:0000256" key="3">
    <source>
        <dbReference type="SAM" id="Phobius"/>
    </source>
</evidence>
<dbReference type="OrthoDB" id="5242431at2"/>
<dbReference type="Proteomes" id="UP000280668">
    <property type="component" value="Unassembled WGS sequence"/>
</dbReference>
<dbReference type="RefSeq" id="WP_123303060.1">
    <property type="nucleotide sequence ID" value="NZ_RKHK01000001.1"/>
</dbReference>
<keyword evidence="3" id="KW-0472">Membrane</keyword>
<keyword evidence="5" id="KW-1185">Reference proteome</keyword>
<dbReference type="InterPro" id="IPR041916">
    <property type="entry name" value="Anti_sigma_zinc_sf"/>
</dbReference>
<sequence length="223" mass="23427">MTENLHPDEDRLLDVVLGRASAQDSSQIIRHLGACGPCRTAYDELSAALESLLPAVPEATAPVGFESRVLARLHPPSASPAVSAPPRRRHAVLAAAAVWVLGVVAGGVGMYAYGLGDAEEATQPSAQAERSADLVTTEGDTVGWAAAGYDAEGPVLILAVDDASAGTTFACRGVFEDQSTEILAEWTVYADEPNFWILDDAERALTALELVDDAGRVWAVASW</sequence>
<dbReference type="Gene3D" id="1.10.10.1320">
    <property type="entry name" value="Anti-sigma factor, zinc-finger domain"/>
    <property type="match status" value="1"/>
</dbReference>
<keyword evidence="3" id="KW-0812">Transmembrane</keyword>
<evidence type="ECO:0000256" key="1">
    <source>
        <dbReference type="ARBA" id="ARBA00023015"/>
    </source>
</evidence>
<organism evidence="4 5">
    <name type="scientific">Bogoriella caseilytica</name>
    <dbReference type="NCBI Taxonomy" id="56055"/>
    <lineage>
        <taxon>Bacteria</taxon>
        <taxon>Bacillati</taxon>
        <taxon>Actinomycetota</taxon>
        <taxon>Actinomycetes</taxon>
        <taxon>Micrococcales</taxon>
        <taxon>Bogoriellaceae</taxon>
        <taxon>Bogoriella</taxon>
    </lineage>
</organism>
<comment type="caution">
    <text evidence="4">The sequence shown here is derived from an EMBL/GenBank/DDBJ whole genome shotgun (WGS) entry which is preliminary data.</text>
</comment>
<proteinExistence type="predicted"/>
<evidence type="ECO:0000313" key="4">
    <source>
        <dbReference type="EMBL" id="ROR72511.1"/>
    </source>
</evidence>
<dbReference type="EMBL" id="RKHK01000001">
    <property type="protein sequence ID" value="ROR72511.1"/>
    <property type="molecule type" value="Genomic_DNA"/>
</dbReference>
<accession>A0A3N2BB80</accession>
<keyword evidence="3" id="KW-1133">Transmembrane helix</keyword>
<reference evidence="4 5" key="1">
    <citation type="submission" date="2018-11" db="EMBL/GenBank/DDBJ databases">
        <title>Sequencing the genomes of 1000 actinobacteria strains.</title>
        <authorList>
            <person name="Klenk H.-P."/>
        </authorList>
    </citation>
    <scope>NUCLEOTIDE SEQUENCE [LARGE SCALE GENOMIC DNA]</scope>
    <source>
        <strain evidence="4 5">DSM 11294</strain>
    </source>
</reference>
<protein>
    <submittedName>
        <fullName evidence="4">Uncharacterized protein</fullName>
    </submittedName>
</protein>